<keyword evidence="2" id="KW-1185">Reference proteome</keyword>
<dbReference type="AlphaFoldDB" id="H0I3D8"/>
<name>H0I3D8_9HYPH</name>
<dbReference type="Proteomes" id="UP000003250">
    <property type="component" value="Unassembled WGS sequence"/>
</dbReference>
<proteinExistence type="predicted"/>
<sequence length="51" mass="6017">RNREPMEIATTTTYGGFFKLSGSDLYTVRLAIRRDGEPRPIVLDFKYDHRR</sequence>
<dbReference type="EMBL" id="AHAM01000319">
    <property type="protein sequence ID" value="EHK52534.1"/>
    <property type="molecule type" value="Genomic_DNA"/>
</dbReference>
<protein>
    <submittedName>
        <fullName evidence="1">Uncharacterized protein</fullName>
    </submittedName>
</protein>
<organism evidence="1 2">
    <name type="scientific">Mesorhizobium alhagi CCNWXJ12-2</name>
    <dbReference type="NCBI Taxonomy" id="1107882"/>
    <lineage>
        <taxon>Bacteria</taxon>
        <taxon>Pseudomonadati</taxon>
        <taxon>Pseudomonadota</taxon>
        <taxon>Alphaproteobacteria</taxon>
        <taxon>Hyphomicrobiales</taxon>
        <taxon>Phyllobacteriaceae</taxon>
        <taxon>Allomesorhizobium</taxon>
    </lineage>
</organism>
<reference evidence="1 2" key="1">
    <citation type="journal article" date="2012" name="J. Bacteriol.">
        <title>Draft Genome Sequence of Mesorhizobium alhagi CCNWXJ12-2T, a Novel Salt-Resistant Species Isolated from the Desert of Northwestern China.</title>
        <authorList>
            <person name="Zhou M."/>
            <person name="Chen W."/>
            <person name="Chen H."/>
            <person name="Wei G."/>
        </authorList>
    </citation>
    <scope>NUCLEOTIDE SEQUENCE [LARGE SCALE GENOMIC DNA]</scope>
    <source>
        <strain evidence="1 2">CCNWXJ12-2</strain>
    </source>
</reference>
<evidence type="ECO:0000313" key="2">
    <source>
        <dbReference type="Proteomes" id="UP000003250"/>
    </source>
</evidence>
<accession>H0I3D8</accession>
<feature type="non-terminal residue" evidence="1">
    <location>
        <position position="1"/>
    </location>
</feature>
<evidence type="ECO:0000313" key="1">
    <source>
        <dbReference type="EMBL" id="EHK52534.1"/>
    </source>
</evidence>
<gene>
    <name evidence="1" type="ORF">MAXJ12_35014</name>
</gene>
<dbReference type="PATRIC" id="fig|1107882.3.peg.6745"/>